<dbReference type="EMBL" id="QXGF01008720">
    <property type="protein sequence ID" value="KAE8916866.1"/>
    <property type="molecule type" value="Genomic_DNA"/>
</dbReference>
<accession>A0A6A3GJI5</accession>
<dbReference type="EMBL" id="QXGD01006387">
    <property type="protein sequence ID" value="KAE9163230.1"/>
    <property type="molecule type" value="Genomic_DNA"/>
</dbReference>
<dbReference type="Proteomes" id="UP000488956">
    <property type="component" value="Unassembled WGS sequence"/>
</dbReference>
<dbReference type="OrthoDB" id="10284745at2759"/>
<name>A0A6A3GJI5_9STRA</name>
<dbReference type="AlphaFoldDB" id="A0A6A3GJI5"/>
<evidence type="ECO:0000313" key="7">
    <source>
        <dbReference type="EMBL" id="KAE9161535.1"/>
    </source>
</evidence>
<evidence type="ECO:0000313" key="9">
    <source>
        <dbReference type="EMBL" id="KAE9178856.1"/>
    </source>
</evidence>
<evidence type="ECO:0000313" key="12">
    <source>
        <dbReference type="Proteomes" id="UP000429523"/>
    </source>
</evidence>
<protein>
    <recommendedName>
        <fullName evidence="22">SUEL-type lectin domain-containing protein</fullName>
    </recommendedName>
</protein>
<evidence type="ECO:0000313" key="18">
    <source>
        <dbReference type="Proteomes" id="UP000460718"/>
    </source>
</evidence>
<evidence type="ECO:0000313" key="14">
    <source>
        <dbReference type="Proteomes" id="UP000437068"/>
    </source>
</evidence>
<evidence type="ECO:0000313" key="10">
    <source>
        <dbReference type="EMBL" id="KAE9264763.1"/>
    </source>
</evidence>
<dbReference type="Proteomes" id="UP000433483">
    <property type="component" value="Unassembled WGS sequence"/>
</dbReference>
<feature type="signal peptide" evidence="1">
    <location>
        <begin position="1"/>
        <end position="30"/>
    </location>
</feature>
<dbReference type="EMBL" id="QXGB01006090">
    <property type="protein sequence ID" value="KAE9161535.1"/>
    <property type="molecule type" value="Genomic_DNA"/>
</dbReference>
<evidence type="ECO:0000313" key="4">
    <source>
        <dbReference type="EMBL" id="KAE9055726.1"/>
    </source>
</evidence>
<evidence type="ECO:0008006" key="22">
    <source>
        <dbReference type="Google" id="ProtNLM"/>
    </source>
</evidence>
<dbReference type="EMBL" id="QXFZ01007026">
    <property type="protein sequence ID" value="KAE9057591.1"/>
    <property type="molecule type" value="Genomic_DNA"/>
</dbReference>
<evidence type="ECO:0000256" key="1">
    <source>
        <dbReference type="SAM" id="SignalP"/>
    </source>
</evidence>
<dbReference type="EMBL" id="QXFX01006415">
    <property type="protein sequence ID" value="KAE9058583.1"/>
    <property type="molecule type" value="Genomic_DNA"/>
</dbReference>
<dbReference type="Proteomes" id="UP000460718">
    <property type="component" value="Unassembled WGS sequence"/>
</dbReference>
<feature type="chain" id="PRO_5036379522" description="SUEL-type lectin domain-containing protein" evidence="1">
    <location>
        <begin position="31"/>
        <end position="109"/>
    </location>
</feature>
<evidence type="ECO:0000313" key="5">
    <source>
        <dbReference type="EMBL" id="KAE9057591.1"/>
    </source>
</evidence>
<evidence type="ECO:0000313" key="17">
    <source>
        <dbReference type="Proteomes" id="UP000441208"/>
    </source>
</evidence>
<comment type="caution">
    <text evidence="3">The sequence shown here is derived from an EMBL/GenBank/DDBJ whole genome shotgun (WGS) entry which is preliminary data.</text>
</comment>
<evidence type="ECO:0000313" key="2">
    <source>
        <dbReference type="EMBL" id="KAE8916866.1"/>
    </source>
</evidence>
<evidence type="ECO:0000313" key="11">
    <source>
        <dbReference type="EMBL" id="KAE9267080.1"/>
    </source>
</evidence>
<evidence type="ECO:0000313" key="13">
    <source>
        <dbReference type="Proteomes" id="UP000433483"/>
    </source>
</evidence>
<dbReference type="Proteomes" id="UP000486351">
    <property type="component" value="Unassembled WGS sequence"/>
</dbReference>
<dbReference type="Proteomes" id="UP000429523">
    <property type="component" value="Unassembled WGS sequence"/>
</dbReference>
<dbReference type="Proteomes" id="UP000440367">
    <property type="component" value="Unassembled WGS sequence"/>
</dbReference>
<evidence type="ECO:0000313" key="21">
    <source>
        <dbReference type="Proteomes" id="UP000488956"/>
    </source>
</evidence>
<sequence length="109" mass="11490">MLQPPRSRIHGVLSLLLLLAFWAAPRRNECDDKPAVTRKPVLAHSPTHFCKSRLTYACIPGTAIRLGGGAAVGSSEPIVVSGCPSRRAATSSASVLCDGGDTHRSLEEA</sequence>
<evidence type="ECO:0000313" key="20">
    <source>
        <dbReference type="Proteomes" id="UP000486351"/>
    </source>
</evidence>
<evidence type="ECO:0000313" key="3">
    <source>
        <dbReference type="EMBL" id="KAE8957609.1"/>
    </source>
</evidence>
<dbReference type="Proteomes" id="UP000441208">
    <property type="component" value="Unassembled WGS sequence"/>
</dbReference>
<dbReference type="Proteomes" id="UP000440732">
    <property type="component" value="Unassembled WGS sequence"/>
</dbReference>
<evidence type="ECO:0000313" key="16">
    <source>
        <dbReference type="Proteomes" id="UP000440732"/>
    </source>
</evidence>
<keyword evidence="13" id="KW-1185">Reference proteome</keyword>
<gene>
    <name evidence="10" type="ORF">PF001_g31157</name>
    <name evidence="8" type="ORF">PF002_g31914</name>
    <name evidence="9" type="ORF">PF004_g25352</name>
    <name evidence="7" type="ORF">PF005_g31208</name>
    <name evidence="4" type="ORF">PF006_g32881</name>
    <name evidence="5" type="ORF">PF007_g31594</name>
    <name evidence="11" type="ORF">PF008_g31439</name>
    <name evidence="2" type="ORF">PF009_g32811</name>
    <name evidence="6" type="ORF">PF010_g30945</name>
    <name evidence="3" type="ORF">PF011_g31082</name>
</gene>
<dbReference type="EMBL" id="QXFY01007031">
    <property type="protein sequence ID" value="KAE9267080.1"/>
    <property type="molecule type" value="Genomic_DNA"/>
</dbReference>
<dbReference type="EMBL" id="QXGC01003075">
    <property type="protein sequence ID" value="KAE9178856.1"/>
    <property type="molecule type" value="Genomic_DNA"/>
</dbReference>
<dbReference type="EMBL" id="QXGE01006685">
    <property type="protein sequence ID" value="KAE9264763.1"/>
    <property type="molecule type" value="Genomic_DNA"/>
</dbReference>
<dbReference type="Proteomes" id="UP000476176">
    <property type="component" value="Unassembled WGS sequence"/>
</dbReference>
<dbReference type="Proteomes" id="UP000437068">
    <property type="component" value="Unassembled WGS sequence"/>
</dbReference>
<evidence type="ECO:0000313" key="19">
    <source>
        <dbReference type="Proteomes" id="UP000476176"/>
    </source>
</evidence>
<dbReference type="EMBL" id="QXFW01007184">
    <property type="protein sequence ID" value="KAE8957609.1"/>
    <property type="molecule type" value="Genomic_DNA"/>
</dbReference>
<evidence type="ECO:0000313" key="6">
    <source>
        <dbReference type="EMBL" id="KAE9058583.1"/>
    </source>
</evidence>
<evidence type="ECO:0000313" key="8">
    <source>
        <dbReference type="EMBL" id="KAE9163230.1"/>
    </source>
</evidence>
<reference evidence="18 19" key="1">
    <citation type="submission" date="2018-09" db="EMBL/GenBank/DDBJ databases">
        <title>Genomic investigation of the strawberry pathogen Phytophthora fragariae indicates pathogenicity is determined by transcriptional variation in three key races.</title>
        <authorList>
            <person name="Adams T.M."/>
            <person name="Armitage A.D."/>
            <person name="Sobczyk M.K."/>
            <person name="Bates H.J."/>
            <person name="Dunwell J.M."/>
            <person name="Nellist C.F."/>
            <person name="Harrison R.J."/>
        </authorList>
    </citation>
    <scope>NUCLEOTIDE SEQUENCE [LARGE SCALE GENOMIC DNA]</scope>
    <source>
        <strain evidence="10 14">A4</strain>
        <strain evidence="8 15">BC-1</strain>
        <strain evidence="9 19">BC-23</strain>
        <strain evidence="7 13">NOV-27</strain>
        <strain evidence="4 16">NOV-5</strain>
        <strain evidence="5 17">NOV-71</strain>
        <strain evidence="11 20">NOV-77</strain>
        <strain evidence="2 12">NOV-9</strain>
        <strain evidence="6 21">ONT-3</strain>
        <strain evidence="3 18">SCRP245</strain>
    </source>
</reference>
<keyword evidence="1" id="KW-0732">Signal</keyword>
<dbReference type="EMBL" id="QXGA01010141">
    <property type="protein sequence ID" value="KAE9055726.1"/>
    <property type="molecule type" value="Genomic_DNA"/>
</dbReference>
<organism evidence="3 18">
    <name type="scientific">Phytophthora fragariae</name>
    <dbReference type="NCBI Taxonomy" id="53985"/>
    <lineage>
        <taxon>Eukaryota</taxon>
        <taxon>Sar</taxon>
        <taxon>Stramenopiles</taxon>
        <taxon>Oomycota</taxon>
        <taxon>Peronosporomycetes</taxon>
        <taxon>Peronosporales</taxon>
        <taxon>Peronosporaceae</taxon>
        <taxon>Phytophthora</taxon>
    </lineage>
</organism>
<evidence type="ECO:0000313" key="15">
    <source>
        <dbReference type="Proteomes" id="UP000440367"/>
    </source>
</evidence>
<proteinExistence type="predicted"/>